<dbReference type="AlphaFoldDB" id="A0AAV7N808"/>
<comment type="caution">
    <text evidence="2">The sequence shown here is derived from an EMBL/GenBank/DDBJ whole genome shotgun (WGS) entry which is preliminary data.</text>
</comment>
<evidence type="ECO:0000313" key="2">
    <source>
        <dbReference type="EMBL" id="KAJ1112141.1"/>
    </source>
</evidence>
<proteinExistence type="predicted"/>
<evidence type="ECO:0000256" key="1">
    <source>
        <dbReference type="SAM" id="MobiDB-lite"/>
    </source>
</evidence>
<sequence>MRERRNHENEACKVPADYEKKRRPDKGHMAEQPAPRLGQERVRLRIYGWVDRDTQRRGGVGRGGNNPAWKREMSNRK</sequence>
<feature type="compositionally biased region" description="Basic and acidic residues" evidence="1">
    <location>
        <begin position="1"/>
        <end position="29"/>
    </location>
</feature>
<organism evidence="2 3">
    <name type="scientific">Pleurodeles waltl</name>
    <name type="common">Iberian ribbed newt</name>
    <dbReference type="NCBI Taxonomy" id="8319"/>
    <lineage>
        <taxon>Eukaryota</taxon>
        <taxon>Metazoa</taxon>
        <taxon>Chordata</taxon>
        <taxon>Craniata</taxon>
        <taxon>Vertebrata</taxon>
        <taxon>Euteleostomi</taxon>
        <taxon>Amphibia</taxon>
        <taxon>Batrachia</taxon>
        <taxon>Caudata</taxon>
        <taxon>Salamandroidea</taxon>
        <taxon>Salamandridae</taxon>
        <taxon>Pleurodelinae</taxon>
        <taxon>Pleurodeles</taxon>
    </lineage>
</organism>
<dbReference type="EMBL" id="JANPWB010000012">
    <property type="protein sequence ID" value="KAJ1112141.1"/>
    <property type="molecule type" value="Genomic_DNA"/>
</dbReference>
<accession>A0AAV7N808</accession>
<protein>
    <submittedName>
        <fullName evidence="2">Uncharacterized protein</fullName>
    </submittedName>
</protein>
<name>A0AAV7N808_PLEWA</name>
<evidence type="ECO:0000313" key="3">
    <source>
        <dbReference type="Proteomes" id="UP001066276"/>
    </source>
</evidence>
<feature type="region of interest" description="Disordered" evidence="1">
    <location>
        <begin position="1"/>
        <end position="40"/>
    </location>
</feature>
<keyword evidence="3" id="KW-1185">Reference proteome</keyword>
<dbReference type="Proteomes" id="UP001066276">
    <property type="component" value="Chromosome 8"/>
</dbReference>
<reference evidence="2" key="1">
    <citation type="journal article" date="2022" name="bioRxiv">
        <title>Sequencing and chromosome-scale assembly of the giantPleurodeles waltlgenome.</title>
        <authorList>
            <person name="Brown T."/>
            <person name="Elewa A."/>
            <person name="Iarovenko S."/>
            <person name="Subramanian E."/>
            <person name="Araus A.J."/>
            <person name="Petzold A."/>
            <person name="Susuki M."/>
            <person name="Suzuki K.-i.T."/>
            <person name="Hayashi T."/>
            <person name="Toyoda A."/>
            <person name="Oliveira C."/>
            <person name="Osipova E."/>
            <person name="Leigh N.D."/>
            <person name="Simon A."/>
            <person name="Yun M.H."/>
        </authorList>
    </citation>
    <scope>NUCLEOTIDE SEQUENCE</scope>
    <source>
        <strain evidence="2">20211129_DDA</strain>
        <tissue evidence="2">Liver</tissue>
    </source>
</reference>
<feature type="region of interest" description="Disordered" evidence="1">
    <location>
        <begin position="53"/>
        <end position="77"/>
    </location>
</feature>
<gene>
    <name evidence="2" type="ORF">NDU88_000409</name>
</gene>